<evidence type="ECO:0000259" key="1">
    <source>
        <dbReference type="Pfam" id="PF13612"/>
    </source>
</evidence>
<name>A0A4P7BTY3_9GAMM</name>
<dbReference type="Pfam" id="PF13612">
    <property type="entry name" value="DDE_Tnp_1_3"/>
    <property type="match status" value="1"/>
</dbReference>
<dbReference type="EMBL" id="CP038033">
    <property type="protein sequence ID" value="QBQ53353.1"/>
    <property type="molecule type" value="Genomic_DNA"/>
</dbReference>
<dbReference type="RefSeq" id="WP_134356368.1">
    <property type="nucleotide sequence ID" value="NZ_CP038033.1"/>
</dbReference>
<dbReference type="OrthoDB" id="5620529at2"/>
<reference evidence="2 3" key="1">
    <citation type="submission" date="2019-03" db="EMBL/GenBank/DDBJ databases">
        <title>The genome sequence of Nitrosococcus wardiae strain D1FHST reveals the archetypal metabolic capacity of ammonia-oxidizing Gammaproteobacteria.</title>
        <authorList>
            <person name="Wang L."/>
            <person name="Lim C.K."/>
            <person name="Hanson T.E."/>
            <person name="Dang H."/>
            <person name="Klotz M.G."/>
        </authorList>
    </citation>
    <scope>NUCLEOTIDE SEQUENCE [LARGE SCALE GENOMIC DNA]</scope>
    <source>
        <strain evidence="2 3">D1FHS</strain>
    </source>
</reference>
<organism evidence="2 3">
    <name type="scientific">Nitrosococcus wardiae</name>
    <dbReference type="NCBI Taxonomy" id="1814290"/>
    <lineage>
        <taxon>Bacteria</taxon>
        <taxon>Pseudomonadati</taxon>
        <taxon>Pseudomonadota</taxon>
        <taxon>Gammaproteobacteria</taxon>
        <taxon>Chromatiales</taxon>
        <taxon>Chromatiaceae</taxon>
        <taxon>Nitrosococcus</taxon>
    </lineage>
</organism>
<sequence>MIDLERVFCEVDDFCQAFEPQWHQQLLHSGERKRRKTSSLSLSEVMTIIIAFHRSTYRTFKHYYTGYVAKYWRGAFPMLVSYPRFVELMSSALIPLCSYLHTRKGQVSGIGFIDSTPIIVCHRQRAPTHQLFRKKSHWGKNSMGWFYGFKLHLIINDEGELLAFKLTPANVDDRQPVPEMTRGMFGKLFGDKGSISQPLFDLLFERDLQLITKLKKNMKNKLLPLFDKILTRKRALIETVNDQLKNISPIEHTRHRSIANFMVNLVAALIAYTYQDKKPSLHLRFHPDQSLPIGI</sequence>
<dbReference type="KEGG" id="nwr:E3U44_01645"/>
<evidence type="ECO:0000313" key="2">
    <source>
        <dbReference type="EMBL" id="QBQ53353.1"/>
    </source>
</evidence>
<dbReference type="AlphaFoldDB" id="A0A4P7BTY3"/>
<protein>
    <submittedName>
        <fullName evidence="2">IS982 family transposase</fullName>
    </submittedName>
</protein>
<evidence type="ECO:0000313" key="3">
    <source>
        <dbReference type="Proteomes" id="UP000294325"/>
    </source>
</evidence>
<dbReference type="InterPro" id="IPR025668">
    <property type="entry name" value="Tnp_DDE_dom"/>
</dbReference>
<keyword evidence="3" id="KW-1185">Reference proteome</keyword>
<proteinExistence type="predicted"/>
<dbReference type="Proteomes" id="UP000294325">
    <property type="component" value="Chromosome"/>
</dbReference>
<accession>A0A4P7BTY3</accession>
<gene>
    <name evidence="2" type="ORF">E3U44_01645</name>
</gene>
<dbReference type="NCBIfam" id="NF033520">
    <property type="entry name" value="transpos_IS982"/>
    <property type="match status" value="1"/>
</dbReference>
<feature type="domain" description="Transposase DDE" evidence="1">
    <location>
        <begin position="104"/>
        <end position="258"/>
    </location>
</feature>